<dbReference type="PROSITE" id="PS50850">
    <property type="entry name" value="MFS"/>
    <property type="match status" value="1"/>
</dbReference>
<comment type="caution">
    <text evidence="7">The sequence shown here is derived from an EMBL/GenBank/DDBJ whole genome shotgun (WGS) entry which is preliminary data.</text>
</comment>
<evidence type="ECO:0000313" key="7">
    <source>
        <dbReference type="EMBL" id="TBT88797.1"/>
    </source>
</evidence>
<dbReference type="PANTHER" id="PTHR42718">
    <property type="entry name" value="MAJOR FACILITATOR SUPERFAMILY MULTIDRUG TRANSPORTER MFSC"/>
    <property type="match status" value="1"/>
</dbReference>
<reference evidence="7 8" key="1">
    <citation type="submission" date="2019-01" db="EMBL/GenBank/DDBJ databases">
        <title>Lactibacter flavus gen. nov., sp. nov., a novel bacterium of the family Propionibacteriaceae isolated from raw milk and dairy products.</title>
        <authorList>
            <person name="Huptas C."/>
            <person name="Wenning M."/>
            <person name="Breitenwieser F."/>
            <person name="Doll E."/>
            <person name="Von Neubeck M."/>
            <person name="Busse H.-J."/>
            <person name="Scherer S."/>
        </authorList>
    </citation>
    <scope>NUCLEOTIDE SEQUENCE [LARGE SCALE GENOMIC DNA]</scope>
    <source>
        <strain evidence="7 8">KCTC 33808</strain>
    </source>
</reference>
<feature type="transmembrane region" description="Helical" evidence="5">
    <location>
        <begin position="57"/>
        <end position="77"/>
    </location>
</feature>
<feature type="transmembrane region" description="Helical" evidence="5">
    <location>
        <begin position="352"/>
        <end position="369"/>
    </location>
</feature>
<dbReference type="InterPro" id="IPR020846">
    <property type="entry name" value="MFS_dom"/>
</dbReference>
<evidence type="ECO:0000256" key="5">
    <source>
        <dbReference type="SAM" id="Phobius"/>
    </source>
</evidence>
<evidence type="ECO:0000256" key="4">
    <source>
        <dbReference type="ARBA" id="ARBA00023136"/>
    </source>
</evidence>
<keyword evidence="8" id="KW-1185">Reference proteome</keyword>
<dbReference type="AlphaFoldDB" id="A0A4Q9KIY6"/>
<feature type="transmembrane region" description="Helical" evidence="5">
    <location>
        <begin position="27"/>
        <end position="45"/>
    </location>
</feature>
<evidence type="ECO:0000313" key="8">
    <source>
        <dbReference type="Proteomes" id="UP000292373"/>
    </source>
</evidence>
<sequence>MALMAVSAVNVALPTIELGLGATPSDVQWILSGYALALGVSLIPAGRAGDVLGRGSWFVAGLVLFVVASLACGLAPTPLLLNVARIVQGVGAGIFSPQVTGMIQQYFTGQGRAKAFAMFGLVISASVAVGPVLTGAIIQALGPEDGWRWAFFIYIPIGLLALALALAWFPFETERKRRAARAGGGPASERLDLDPLGTVLLTLAILALMYPFMAHQPWAWWLLPLAPVVLWLWVRWERGYAARGRAPMVDMNLFGFRSFRNGMLVSGVMFLGVASTFAVLALFLQNGLHVPAIAVGLIGLPNAVISAFSSIWSVKYVLSHGRRLIVWMLGLMVLGTALSIGVVLLLPYGVPWWALGATLALNGFAMGAIGSANQTLSLQDVPHEHGGTAGGIKQTVERIGAALGNAMIVGIFFAFVSTGYPGAFVAAYAAVTACVIAAAAIAVFDERQHHSIRS</sequence>
<feature type="transmembrane region" description="Helical" evidence="5">
    <location>
        <begin position="290"/>
        <end position="312"/>
    </location>
</feature>
<feature type="transmembrane region" description="Helical" evidence="5">
    <location>
        <begin position="147"/>
        <end position="171"/>
    </location>
</feature>
<dbReference type="GO" id="GO:0022857">
    <property type="term" value="F:transmembrane transporter activity"/>
    <property type="evidence" value="ECO:0007669"/>
    <property type="project" value="InterPro"/>
</dbReference>
<feature type="transmembrane region" description="Helical" evidence="5">
    <location>
        <begin position="423"/>
        <end position="444"/>
    </location>
</feature>
<dbReference type="Pfam" id="PF07690">
    <property type="entry name" value="MFS_1"/>
    <property type="match status" value="1"/>
</dbReference>
<evidence type="ECO:0000256" key="1">
    <source>
        <dbReference type="ARBA" id="ARBA00004651"/>
    </source>
</evidence>
<name>A0A4Q9KIY6_9ACTN</name>
<dbReference type="Gene3D" id="1.20.1250.20">
    <property type="entry name" value="MFS general substrate transporter like domains"/>
    <property type="match status" value="1"/>
</dbReference>
<proteinExistence type="predicted"/>
<dbReference type="EMBL" id="SDMQ01000001">
    <property type="protein sequence ID" value="TBT88797.1"/>
    <property type="molecule type" value="Genomic_DNA"/>
</dbReference>
<feature type="transmembrane region" description="Helical" evidence="5">
    <location>
        <begin position="218"/>
        <end position="236"/>
    </location>
</feature>
<dbReference type="Proteomes" id="UP000292373">
    <property type="component" value="Unassembled WGS sequence"/>
</dbReference>
<dbReference type="InterPro" id="IPR011701">
    <property type="entry name" value="MFS"/>
</dbReference>
<protein>
    <submittedName>
        <fullName evidence="7">MFS transporter</fullName>
    </submittedName>
</protein>
<dbReference type="PRINTS" id="PR01036">
    <property type="entry name" value="TCRTETB"/>
</dbReference>
<dbReference type="CDD" id="cd17321">
    <property type="entry name" value="MFS_MMR_MDR_like"/>
    <property type="match status" value="1"/>
</dbReference>
<feature type="transmembrane region" description="Helical" evidence="5">
    <location>
        <begin position="115"/>
        <end position="141"/>
    </location>
</feature>
<organism evidence="7 8">
    <name type="scientific">Propioniciclava sinopodophylli</name>
    <dbReference type="NCBI Taxonomy" id="1837344"/>
    <lineage>
        <taxon>Bacteria</taxon>
        <taxon>Bacillati</taxon>
        <taxon>Actinomycetota</taxon>
        <taxon>Actinomycetes</taxon>
        <taxon>Propionibacteriales</taxon>
        <taxon>Propionibacteriaceae</taxon>
        <taxon>Propioniciclava</taxon>
    </lineage>
</organism>
<dbReference type="Gene3D" id="1.20.1720.10">
    <property type="entry name" value="Multidrug resistance protein D"/>
    <property type="match status" value="1"/>
</dbReference>
<gene>
    <name evidence="7" type="ORF">ET989_01645</name>
</gene>
<dbReference type="InterPro" id="IPR036259">
    <property type="entry name" value="MFS_trans_sf"/>
</dbReference>
<feature type="transmembrane region" description="Helical" evidence="5">
    <location>
        <begin position="191"/>
        <end position="212"/>
    </location>
</feature>
<accession>A0A4Q9KIY6</accession>
<feature type="transmembrane region" description="Helical" evidence="5">
    <location>
        <begin position="263"/>
        <end position="284"/>
    </location>
</feature>
<keyword evidence="2 5" id="KW-0812">Transmembrane</keyword>
<comment type="subcellular location">
    <subcellularLocation>
        <location evidence="1">Cell membrane</location>
        <topology evidence="1">Multi-pass membrane protein</topology>
    </subcellularLocation>
</comment>
<dbReference type="GO" id="GO:0005886">
    <property type="term" value="C:plasma membrane"/>
    <property type="evidence" value="ECO:0007669"/>
    <property type="project" value="UniProtKB-SubCell"/>
</dbReference>
<feature type="transmembrane region" description="Helical" evidence="5">
    <location>
        <begin position="399"/>
        <end position="417"/>
    </location>
</feature>
<evidence type="ECO:0000256" key="3">
    <source>
        <dbReference type="ARBA" id="ARBA00022989"/>
    </source>
</evidence>
<feature type="transmembrane region" description="Helical" evidence="5">
    <location>
        <begin position="324"/>
        <end position="346"/>
    </location>
</feature>
<feature type="transmembrane region" description="Helical" evidence="5">
    <location>
        <begin position="83"/>
        <end position="103"/>
    </location>
</feature>
<dbReference type="SUPFAM" id="SSF103473">
    <property type="entry name" value="MFS general substrate transporter"/>
    <property type="match status" value="1"/>
</dbReference>
<evidence type="ECO:0000259" key="6">
    <source>
        <dbReference type="PROSITE" id="PS50850"/>
    </source>
</evidence>
<dbReference type="PANTHER" id="PTHR42718:SF39">
    <property type="entry name" value="ACTINORHODIN TRANSPORTER-RELATED"/>
    <property type="match status" value="1"/>
</dbReference>
<feature type="domain" description="Major facilitator superfamily (MFS) profile" evidence="6">
    <location>
        <begin position="1"/>
        <end position="450"/>
    </location>
</feature>
<keyword evidence="3 5" id="KW-1133">Transmembrane helix</keyword>
<evidence type="ECO:0000256" key="2">
    <source>
        <dbReference type="ARBA" id="ARBA00022692"/>
    </source>
</evidence>
<dbReference type="OrthoDB" id="7375466at2"/>
<keyword evidence="4 5" id="KW-0472">Membrane</keyword>